<evidence type="ECO:0000256" key="2">
    <source>
        <dbReference type="ARBA" id="ARBA00047778"/>
    </source>
</evidence>
<comment type="catalytic activity">
    <reaction evidence="2">
        <text>urea + 2 H2O + H(+) = hydrogencarbonate + 2 NH4(+)</text>
        <dbReference type="Rhea" id="RHEA:20557"/>
        <dbReference type="ChEBI" id="CHEBI:15377"/>
        <dbReference type="ChEBI" id="CHEBI:15378"/>
        <dbReference type="ChEBI" id="CHEBI:16199"/>
        <dbReference type="ChEBI" id="CHEBI:17544"/>
        <dbReference type="ChEBI" id="CHEBI:28938"/>
        <dbReference type="EC" id="3.5.1.5"/>
    </reaction>
</comment>
<dbReference type="GO" id="GO:0016151">
    <property type="term" value="F:nickel cation binding"/>
    <property type="evidence" value="ECO:0007669"/>
    <property type="project" value="InterPro"/>
</dbReference>
<gene>
    <name evidence="5" type="ORF">G3I39_08210</name>
</gene>
<dbReference type="InterPro" id="IPR006680">
    <property type="entry name" value="Amidohydro-rel"/>
</dbReference>
<proteinExistence type="predicted"/>
<dbReference type="SUPFAM" id="SSF51556">
    <property type="entry name" value="Metallo-dependent hydrolases"/>
    <property type="match status" value="1"/>
</dbReference>
<comment type="subcellular location">
    <subcellularLocation>
        <location evidence="3">Cytoplasm</location>
    </subcellularLocation>
</comment>
<name>A0A6N9V3H7_STRMI</name>
<protein>
    <submittedName>
        <fullName evidence="5">Amidohydrolase family protein</fullName>
    </submittedName>
</protein>
<feature type="domain" description="Urease" evidence="4">
    <location>
        <begin position="17"/>
        <end position="73"/>
    </location>
</feature>
<dbReference type="RefSeq" id="WP_164356846.1">
    <property type="nucleotide sequence ID" value="NZ_JAAGME010000318.1"/>
</dbReference>
<dbReference type="InterPro" id="IPR032466">
    <property type="entry name" value="Metal_Hydrolase"/>
</dbReference>
<feature type="non-terminal residue" evidence="5">
    <location>
        <position position="1"/>
    </location>
</feature>
<accession>A0A6N9V3H7</accession>
<sequence length="73" mass="7293">GTGTEVIAGEHLIATAGAMDSHVHLISPQQCEQALSNGITTLFGGGTGPTDGTNGTTCTPGPFNLARILQSAE</sequence>
<dbReference type="GO" id="GO:0005737">
    <property type="term" value="C:cytoplasm"/>
    <property type="evidence" value="ECO:0007669"/>
    <property type="project" value="UniProtKB-SubCell"/>
</dbReference>
<dbReference type="GO" id="GO:0009039">
    <property type="term" value="F:urease activity"/>
    <property type="evidence" value="ECO:0007669"/>
    <property type="project" value="UniProtKB-EC"/>
</dbReference>
<dbReference type="InterPro" id="IPR050069">
    <property type="entry name" value="Urease_subunit"/>
</dbReference>
<comment type="caution">
    <text evidence="3">Lacks conserved residue(s) required for the propagation of feature annotation.</text>
</comment>
<evidence type="ECO:0000313" key="5">
    <source>
        <dbReference type="EMBL" id="NEB67037.1"/>
    </source>
</evidence>
<keyword evidence="1 5" id="KW-0378">Hydrolase</keyword>
<evidence type="ECO:0000256" key="1">
    <source>
        <dbReference type="ARBA" id="ARBA00022801"/>
    </source>
</evidence>
<dbReference type="AlphaFoldDB" id="A0A6N9V3H7"/>
<evidence type="ECO:0000259" key="4">
    <source>
        <dbReference type="PROSITE" id="PS51368"/>
    </source>
</evidence>
<evidence type="ECO:0000313" key="6">
    <source>
        <dbReference type="Proteomes" id="UP000471648"/>
    </source>
</evidence>
<reference evidence="5 6" key="1">
    <citation type="submission" date="2020-01" db="EMBL/GenBank/DDBJ databases">
        <title>Insect and environment-associated Actinomycetes.</title>
        <authorList>
            <person name="Currrie C."/>
            <person name="Chevrette M."/>
            <person name="Carlson C."/>
            <person name="Stubbendieck R."/>
            <person name="Wendt-Pienkowski E."/>
        </authorList>
    </citation>
    <scope>NUCLEOTIDE SEQUENCE [LARGE SCALE GENOMIC DNA]</scope>
    <source>
        <strain evidence="5 6">SID14438</strain>
    </source>
</reference>
<dbReference type="InterPro" id="IPR029754">
    <property type="entry name" value="Urease_Ni-bd"/>
</dbReference>
<dbReference type="PANTHER" id="PTHR33569">
    <property type="entry name" value="UREASE"/>
    <property type="match status" value="1"/>
</dbReference>
<dbReference type="Pfam" id="PF01979">
    <property type="entry name" value="Amidohydro_1"/>
    <property type="match status" value="1"/>
</dbReference>
<keyword evidence="3" id="KW-0963">Cytoplasm</keyword>
<feature type="non-terminal residue" evidence="5">
    <location>
        <position position="73"/>
    </location>
</feature>
<dbReference type="PROSITE" id="PS01120">
    <property type="entry name" value="UREASE_1"/>
    <property type="match status" value="1"/>
</dbReference>
<dbReference type="PANTHER" id="PTHR33569:SF1">
    <property type="entry name" value="UREASE"/>
    <property type="match status" value="1"/>
</dbReference>
<comment type="caution">
    <text evidence="5">The sequence shown here is derived from an EMBL/GenBank/DDBJ whole genome shotgun (WGS) entry which is preliminary data.</text>
</comment>
<dbReference type="EMBL" id="JAAGME010000318">
    <property type="protein sequence ID" value="NEB67037.1"/>
    <property type="molecule type" value="Genomic_DNA"/>
</dbReference>
<dbReference type="InterPro" id="IPR017951">
    <property type="entry name" value="Urease_asu_c"/>
</dbReference>
<evidence type="ECO:0000256" key="3">
    <source>
        <dbReference type="PROSITE-ProRule" id="PRU00700"/>
    </source>
</evidence>
<organism evidence="5 6">
    <name type="scientific">Streptomyces microflavus</name>
    <name type="common">Streptomyces lipmanii</name>
    <dbReference type="NCBI Taxonomy" id="1919"/>
    <lineage>
        <taxon>Bacteria</taxon>
        <taxon>Bacillati</taxon>
        <taxon>Actinomycetota</taxon>
        <taxon>Actinomycetes</taxon>
        <taxon>Kitasatosporales</taxon>
        <taxon>Streptomycetaceae</taxon>
        <taxon>Streptomyces</taxon>
    </lineage>
</organism>
<dbReference type="PROSITE" id="PS51368">
    <property type="entry name" value="UREASE_3"/>
    <property type="match status" value="1"/>
</dbReference>
<dbReference type="Gene3D" id="3.20.20.140">
    <property type="entry name" value="Metal-dependent hydrolases"/>
    <property type="match status" value="1"/>
</dbReference>
<dbReference type="Proteomes" id="UP000471648">
    <property type="component" value="Unassembled WGS sequence"/>
</dbReference>